<dbReference type="Pfam" id="PF22679">
    <property type="entry name" value="T1R_D3-like"/>
    <property type="match status" value="1"/>
</dbReference>
<dbReference type="InterPro" id="IPR051268">
    <property type="entry name" value="Type-I_R_enzyme_R_subunit"/>
</dbReference>
<evidence type="ECO:0000256" key="5">
    <source>
        <dbReference type="ARBA" id="ARBA00022741"/>
    </source>
</evidence>
<keyword evidence="7" id="KW-0255">Endonuclease</keyword>
<evidence type="ECO:0000259" key="13">
    <source>
        <dbReference type="PROSITE" id="PS51192"/>
    </source>
</evidence>
<evidence type="ECO:0000256" key="10">
    <source>
        <dbReference type="ARBA" id="ARBA00023125"/>
    </source>
</evidence>
<evidence type="ECO:0000256" key="1">
    <source>
        <dbReference type="ARBA" id="ARBA00000851"/>
    </source>
</evidence>
<keyword evidence="4" id="KW-0540">Nuclease</keyword>
<reference evidence="14 15" key="1">
    <citation type="submission" date="2018-06" db="EMBL/GenBank/DDBJ databases">
        <authorList>
            <consortium name="Pathogen Informatics"/>
            <person name="Doyle S."/>
        </authorList>
    </citation>
    <scope>NUCLEOTIDE SEQUENCE [LARGE SCALE GENOMIC DNA]</scope>
    <source>
        <strain evidence="14 15">NCTC10719</strain>
    </source>
</reference>
<dbReference type="REBASE" id="423550">
    <property type="entry name" value="Cpe10719IP"/>
</dbReference>
<evidence type="ECO:0000256" key="6">
    <source>
        <dbReference type="ARBA" id="ARBA00022747"/>
    </source>
</evidence>
<keyword evidence="5 11" id="KW-0547">Nucleotide-binding</keyword>
<keyword evidence="6 11" id="KW-0680">Restriction system</keyword>
<dbReference type="Proteomes" id="UP000249986">
    <property type="component" value="Unassembled WGS sequence"/>
</dbReference>
<dbReference type="InterPro" id="IPR027417">
    <property type="entry name" value="P-loop_NTPase"/>
</dbReference>
<dbReference type="InterPro" id="IPR004473">
    <property type="entry name" value="Restrct_endonuc_typeI_HsdR"/>
</dbReference>
<dbReference type="SUPFAM" id="SSF52540">
    <property type="entry name" value="P-loop containing nucleoside triphosphate hydrolases"/>
    <property type="match status" value="1"/>
</dbReference>
<keyword evidence="12" id="KW-0175">Coiled coil</keyword>
<evidence type="ECO:0000256" key="2">
    <source>
        <dbReference type="ARBA" id="ARBA00008598"/>
    </source>
</evidence>
<sequence>MSREYSEDGLVQKTTIDYFKYNLDWETVYAYNTEILGENGTLGRKSEKEVVLVRYLKQALKNFNPGLPEEAYESAIEIITENNLSKTLIDINEEKYKLFKEGVRVQFKNKYGELTEEKLRIFNFREPKKNSFIAVRELWIQGSLYRRRADVIGFVNGIPLLFVELKNIHKDIKNAYEDNFTDYKDTIPHLFNYNAVVMLSNGIEGKVGSVTSKYEYFNEWKRLHEEEEGSVDFETMLKGMCSKENFMDIFENFILFDDSSGKMAKILARNHQFLGVNKAIESFKESKDIRSNKIGIFWHTQGSGKSYSIVFFCQKLLRSVKGKHSFLIVTDRKELDEQIYNTFVGVGAVKPSSKVWASSGEHLRQLLGEDQRYIFSLIHKFNEKVKEPYENTENLIVISDEAHRTQYGLLAKNMRDALPDAKFLGFTGTPLLSGDELTREFFGDYVSVYDFDRAVKDGATVPLYYQSRGEKLGIVDDELNKKLQDKIDEFDLSEEEEEKLRKALSKEYHIITSNERLDTIAKDIVEHYSTMWESGKAMLVCIDKVTCVRMYNLIDKYWKEKIQATKKDMRQPFDMQDELDKQKKLKWLEETEYAVIISEEQNEVKKFEKWGLDIIPHREKMKKGIKRNGYDKERDLATEFKDSESPFRLAIVCAMWLTGFDVKSLSILYLDKVLKEHTLMQTIARANRVNEGKNNGLIIDYIGVLKNLRQALAKYGSGMGKDGGEKPPAGTDEDLLNDLKKSIKLTKKHLKVNGFNLDELIKADGFKKIALIKDAEEAIYTTEEIKKKFEILARDVQNKYKSCLFIDGIDALIPECDAIKAIYNKIQDNKKKTDISHVILELHNVVDEAIKTENISEGGLVPSRLFDISNIDFDRLKEEFKGSKRKNTVLHNMKEQIEQKLEKMIKQNPMRMDFYKKYKELIEDYNYEKDRAVIEATFEALLKFVNDLSQEERRAAKEGLEEEDLALFDLLEKPNLEKKDRDKLKELSNDLLNKLKTLIDDIDNWREKRESQAKVKVVIYDYLISYLPEAYDFDEIDKKRDIVYNHFYENYATSKNNTYSIYS</sequence>
<comment type="similarity">
    <text evidence="2 11">Belongs to the HsdR family.</text>
</comment>
<dbReference type="EC" id="3.1.21.3" evidence="11"/>
<dbReference type="RefSeq" id="WP_111927031.1">
    <property type="nucleotide sequence ID" value="NZ_CABHIO010000007.1"/>
</dbReference>
<dbReference type="Gene3D" id="3.90.1570.50">
    <property type="match status" value="1"/>
</dbReference>
<dbReference type="GO" id="GO:0009035">
    <property type="term" value="F:type I site-specific deoxyribonuclease activity"/>
    <property type="evidence" value="ECO:0007669"/>
    <property type="project" value="UniProtKB-EC"/>
</dbReference>
<dbReference type="PROSITE" id="PS51192">
    <property type="entry name" value="HELICASE_ATP_BIND_1"/>
    <property type="match status" value="1"/>
</dbReference>
<keyword evidence="9 11" id="KW-0067">ATP-binding</keyword>
<dbReference type="PANTHER" id="PTHR30195:SF15">
    <property type="entry name" value="TYPE I RESTRICTION ENZYME HINDI ENDONUCLEASE SUBUNIT"/>
    <property type="match status" value="1"/>
</dbReference>
<evidence type="ECO:0000256" key="3">
    <source>
        <dbReference type="ARBA" id="ARBA00011296"/>
    </source>
</evidence>
<dbReference type="InterPro" id="IPR055180">
    <property type="entry name" value="HsdR_RecA-like_helicase_dom_2"/>
</dbReference>
<dbReference type="CDD" id="cd22332">
    <property type="entry name" value="HsdR_N"/>
    <property type="match status" value="1"/>
</dbReference>
<dbReference type="InterPro" id="IPR040980">
    <property type="entry name" value="SWI2_SNF2"/>
</dbReference>
<dbReference type="GO" id="GO:0009307">
    <property type="term" value="P:DNA restriction-modification system"/>
    <property type="evidence" value="ECO:0007669"/>
    <property type="project" value="UniProtKB-KW"/>
</dbReference>
<evidence type="ECO:0000256" key="4">
    <source>
        <dbReference type="ARBA" id="ARBA00022722"/>
    </source>
</evidence>
<dbReference type="SMART" id="SM00487">
    <property type="entry name" value="DEXDc"/>
    <property type="match status" value="1"/>
</dbReference>
<dbReference type="InterPro" id="IPR021810">
    <property type="entry name" value="T1RH-like_C"/>
</dbReference>
<feature type="coiled-coil region" evidence="12">
    <location>
        <begin position="981"/>
        <end position="1008"/>
    </location>
</feature>
<dbReference type="InterPro" id="IPR007409">
    <property type="entry name" value="Restrct_endonuc_type1_HsdR_N"/>
</dbReference>
<keyword evidence="8 11" id="KW-0378">Hydrolase</keyword>
<dbReference type="GO" id="GO:0005524">
    <property type="term" value="F:ATP binding"/>
    <property type="evidence" value="ECO:0007669"/>
    <property type="project" value="UniProtKB-KW"/>
</dbReference>
<dbReference type="PANTHER" id="PTHR30195">
    <property type="entry name" value="TYPE I SITE-SPECIFIC DEOXYRIBONUCLEASE PROTEIN SUBUNIT M AND R"/>
    <property type="match status" value="1"/>
</dbReference>
<dbReference type="EMBL" id="UAWG01000020">
    <property type="protein sequence ID" value="SQB61074.1"/>
    <property type="molecule type" value="Genomic_DNA"/>
</dbReference>
<dbReference type="Gene3D" id="3.40.50.300">
    <property type="entry name" value="P-loop containing nucleotide triphosphate hydrolases"/>
    <property type="match status" value="2"/>
</dbReference>
<accession>A0A2X2YAC1</accession>
<dbReference type="Pfam" id="PF11867">
    <property type="entry name" value="T1RH-like_C"/>
    <property type="match status" value="1"/>
</dbReference>
<comment type="subunit">
    <text evidence="3 11">The type I restriction/modification system is composed of three polypeptides R, M and S.</text>
</comment>
<evidence type="ECO:0000256" key="9">
    <source>
        <dbReference type="ARBA" id="ARBA00022840"/>
    </source>
</evidence>
<proteinExistence type="inferred from homology"/>
<evidence type="ECO:0000256" key="12">
    <source>
        <dbReference type="SAM" id="Coils"/>
    </source>
</evidence>
<feature type="domain" description="Helicase ATP-binding" evidence="13">
    <location>
        <begin position="286"/>
        <end position="448"/>
    </location>
</feature>
<evidence type="ECO:0000256" key="11">
    <source>
        <dbReference type="RuleBase" id="RU364115"/>
    </source>
</evidence>
<keyword evidence="10 11" id="KW-0238">DNA-binding</keyword>
<dbReference type="NCBIfam" id="TIGR00348">
    <property type="entry name" value="hsdR"/>
    <property type="match status" value="1"/>
</dbReference>
<organism evidence="14 15">
    <name type="scientific">Clostridium perfringens</name>
    <dbReference type="NCBI Taxonomy" id="1502"/>
    <lineage>
        <taxon>Bacteria</taxon>
        <taxon>Bacillati</taxon>
        <taxon>Bacillota</taxon>
        <taxon>Clostridia</taxon>
        <taxon>Eubacteriales</taxon>
        <taxon>Clostridiaceae</taxon>
        <taxon>Clostridium</taxon>
    </lineage>
</organism>
<evidence type="ECO:0000256" key="8">
    <source>
        <dbReference type="ARBA" id="ARBA00022801"/>
    </source>
</evidence>
<protein>
    <recommendedName>
        <fullName evidence="11">Type I restriction enzyme endonuclease subunit</fullName>
        <shortName evidence="11">R protein</shortName>
        <ecNumber evidence="11">3.1.21.3</ecNumber>
    </recommendedName>
    <alternativeName>
        <fullName evidence="11">Type-1 restriction enzyme R protein</fullName>
    </alternativeName>
</protein>
<dbReference type="Pfam" id="PF18766">
    <property type="entry name" value="SWI2_SNF2"/>
    <property type="match status" value="1"/>
</dbReference>
<evidence type="ECO:0000313" key="14">
    <source>
        <dbReference type="EMBL" id="SQB61074.1"/>
    </source>
</evidence>
<name>A0A2X2YAC1_CLOPF</name>
<dbReference type="CDD" id="cd18800">
    <property type="entry name" value="SF2_C_EcoR124I-like"/>
    <property type="match status" value="1"/>
</dbReference>
<dbReference type="InterPro" id="IPR014001">
    <property type="entry name" value="Helicase_ATP-bd"/>
</dbReference>
<dbReference type="AlphaFoldDB" id="A0A2X2YAC1"/>
<evidence type="ECO:0000313" key="15">
    <source>
        <dbReference type="Proteomes" id="UP000249986"/>
    </source>
</evidence>
<comment type="function">
    <text evidence="11">Subunit R is required for both nuclease and ATPase activities, but not for modification.</text>
</comment>
<gene>
    <name evidence="14" type="primary">hsdR</name>
    <name evidence="14" type="ORF">NCTC10719_02745</name>
</gene>
<dbReference type="Pfam" id="PF04313">
    <property type="entry name" value="HSDR_N"/>
    <property type="match status" value="1"/>
</dbReference>
<comment type="catalytic activity">
    <reaction evidence="1 11">
        <text>Endonucleolytic cleavage of DNA to give random double-stranded fragments with terminal 5'-phosphates, ATP is simultaneously hydrolyzed.</text>
        <dbReference type="EC" id="3.1.21.3"/>
    </reaction>
</comment>
<evidence type="ECO:0000256" key="7">
    <source>
        <dbReference type="ARBA" id="ARBA00022759"/>
    </source>
</evidence>
<dbReference type="GO" id="GO:0003677">
    <property type="term" value="F:DNA binding"/>
    <property type="evidence" value="ECO:0007669"/>
    <property type="project" value="UniProtKB-KW"/>
</dbReference>